<name>A0ABZ1AU28_9ACTN</name>
<protein>
    <submittedName>
        <fullName evidence="9">ABC transporter permease</fullName>
    </submittedName>
</protein>
<keyword evidence="10" id="KW-1185">Reference proteome</keyword>
<evidence type="ECO:0000256" key="1">
    <source>
        <dbReference type="ARBA" id="ARBA00004651"/>
    </source>
</evidence>
<evidence type="ECO:0000256" key="2">
    <source>
        <dbReference type="ARBA" id="ARBA00022475"/>
    </source>
</evidence>
<evidence type="ECO:0000256" key="5">
    <source>
        <dbReference type="ARBA" id="ARBA00023136"/>
    </source>
</evidence>
<dbReference type="RefSeq" id="WP_324273308.1">
    <property type="nucleotide sequence ID" value="NZ_CP141261.1"/>
</dbReference>
<dbReference type="Proteomes" id="UP001324287">
    <property type="component" value="Chromosome"/>
</dbReference>
<keyword evidence="4 7" id="KW-1133">Transmembrane helix</keyword>
<evidence type="ECO:0000256" key="4">
    <source>
        <dbReference type="ARBA" id="ARBA00022989"/>
    </source>
</evidence>
<feature type="transmembrane region" description="Helical" evidence="7">
    <location>
        <begin position="188"/>
        <end position="217"/>
    </location>
</feature>
<organism evidence="9 10">
    <name type="scientific">Blastococcus brunescens</name>
    <dbReference type="NCBI Taxonomy" id="1564165"/>
    <lineage>
        <taxon>Bacteria</taxon>
        <taxon>Bacillati</taxon>
        <taxon>Actinomycetota</taxon>
        <taxon>Actinomycetes</taxon>
        <taxon>Geodermatophilales</taxon>
        <taxon>Geodermatophilaceae</taxon>
        <taxon>Blastococcus</taxon>
    </lineage>
</organism>
<feature type="transmembrane region" description="Helical" evidence="7">
    <location>
        <begin position="141"/>
        <end position="168"/>
    </location>
</feature>
<dbReference type="PANTHER" id="PTHR30572:SF4">
    <property type="entry name" value="ABC TRANSPORTER PERMEASE YTRF"/>
    <property type="match status" value="1"/>
</dbReference>
<sequence length="227" mass="23376">MTATIVGVVREGYGEELVAYRVDRSAGPWDAAVAVDPATAMYAGPSTLELWVPADQADQVMETVAHDLGLALGGLQVDTYRADPQGAEETIAMLRLAIRGAGVVVLVLGGLGVLNIGLVTVRQRIREIGVRRSFGATSGRIFSAVMLESVCATALAGLLAVGAAIVLVRNLPLEQLLNNGIPIADMPGFPVAAAVEGMIAATAVGALAGLLPAIIAVRAKVIDAIRF</sequence>
<evidence type="ECO:0000256" key="3">
    <source>
        <dbReference type="ARBA" id="ARBA00022692"/>
    </source>
</evidence>
<reference evidence="9 10" key="1">
    <citation type="submission" date="2023-12" db="EMBL/GenBank/DDBJ databases">
        <title>Blastococcus brunescens sp. nov., an actonobacterium isolated from sandstone collected in sahara desert.</title>
        <authorList>
            <person name="Gtari M."/>
            <person name="Ghodhbane F."/>
        </authorList>
    </citation>
    <scope>NUCLEOTIDE SEQUENCE [LARGE SCALE GENOMIC DNA]</scope>
    <source>
        <strain evidence="9 10">BMG 8361</strain>
    </source>
</reference>
<keyword evidence="3 7" id="KW-0812">Transmembrane</keyword>
<accession>A0ABZ1AU28</accession>
<evidence type="ECO:0000313" key="10">
    <source>
        <dbReference type="Proteomes" id="UP001324287"/>
    </source>
</evidence>
<dbReference type="InterPro" id="IPR003838">
    <property type="entry name" value="ABC3_permease_C"/>
</dbReference>
<comment type="similarity">
    <text evidence="6">Belongs to the ABC-4 integral membrane protein family.</text>
</comment>
<gene>
    <name evidence="9" type="ORF">U6N30_17840</name>
</gene>
<evidence type="ECO:0000313" key="9">
    <source>
        <dbReference type="EMBL" id="WRL61949.1"/>
    </source>
</evidence>
<dbReference type="InterPro" id="IPR050250">
    <property type="entry name" value="Macrolide_Exporter_MacB"/>
</dbReference>
<evidence type="ECO:0000256" key="7">
    <source>
        <dbReference type="SAM" id="Phobius"/>
    </source>
</evidence>
<dbReference type="Pfam" id="PF02687">
    <property type="entry name" value="FtsX"/>
    <property type="match status" value="1"/>
</dbReference>
<dbReference type="EMBL" id="CP141261">
    <property type="protein sequence ID" value="WRL61949.1"/>
    <property type="molecule type" value="Genomic_DNA"/>
</dbReference>
<feature type="transmembrane region" description="Helical" evidence="7">
    <location>
        <begin position="96"/>
        <end position="121"/>
    </location>
</feature>
<evidence type="ECO:0000259" key="8">
    <source>
        <dbReference type="Pfam" id="PF02687"/>
    </source>
</evidence>
<keyword evidence="2" id="KW-1003">Cell membrane</keyword>
<evidence type="ECO:0000256" key="6">
    <source>
        <dbReference type="ARBA" id="ARBA00038076"/>
    </source>
</evidence>
<proteinExistence type="inferred from homology"/>
<comment type="subcellular location">
    <subcellularLocation>
        <location evidence="1">Cell membrane</location>
        <topology evidence="1">Multi-pass membrane protein</topology>
    </subcellularLocation>
</comment>
<keyword evidence="5 7" id="KW-0472">Membrane</keyword>
<dbReference type="PANTHER" id="PTHR30572">
    <property type="entry name" value="MEMBRANE COMPONENT OF TRANSPORTER-RELATED"/>
    <property type="match status" value="1"/>
</dbReference>
<feature type="domain" description="ABC3 transporter permease C-terminal" evidence="8">
    <location>
        <begin position="101"/>
        <end position="218"/>
    </location>
</feature>